<evidence type="ECO:0000313" key="7">
    <source>
        <dbReference type="EMBL" id="OAI94194.1"/>
    </source>
</evidence>
<dbReference type="InterPro" id="IPR000259">
    <property type="entry name" value="Adhesion_dom_fimbrial"/>
</dbReference>
<dbReference type="Proteomes" id="UP000077752">
    <property type="component" value="Unassembled WGS sequence"/>
</dbReference>
<sequence length="369" mass="39612">MILRLRPLLACAGLFLSSQHAFAEDPYPGDQYCEWRPNTPVGPMTHTNFLGTYYVPRDAPVGTFISPPGVKWPVTNNLLAIPQCFRDVGPHSLYISVTASVPIHPGPLPPVLGDDVTGRVLQTNIPGVGVVIKLGLPFNWPYATNTWKTVGPPIVPFEGYVDHDTVGYLLMSRLNPFITLIKTGDIPPGINELDGRELWSSTATRIGKVAGHHLYGTVIQSQCGLPPNPVSADPVELGEWDNTDFTGPGFTTPAVPFSITLTDCEDDPEGAVATAHIRLEGAKGSTPIDAQRGIFGLTDDSTAEGVGIQMLMEDGVTPVQLNEDVPLRVISPSGDTVLPFSARFYQTEASQAVKPGSAKGALNFTITYQ</sequence>
<feature type="domain" description="Fimbrial-type adhesion" evidence="6">
    <location>
        <begin position="213"/>
        <end position="369"/>
    </location>
</feature>
<comment type="subcellular location">
    <subcellularLocation>
        <location evidence="1">Fimbrium</location>
    </subcellularLocation>
</comment>
<feature type="chain" id="PRO_5008073949" description="Fimbrial-type adhesion domain-containing protein" evidence="5">
    <location>
        <begin position="24"/>
        <end position="369"/>
    </location>
</feature>
<evidence type="ECO:0000256" key="2">
    <source>
        <dbReference type="ARBA" id="ARBA00006671"/>
    </source>
</evidence>
<dbReference type="AlphaFoldDB" id="A0A177STB8"/>
<protein>
    <recommendedName>
        <fullName evidence="6">Fimbrial-type adhesion domain-containing protein</fullName>
    </recommendedName>
</protein>
<dbReference type="InterPro" id="IPR008966">
    <property type="entry name" value="Adhesion_dom_sf"/>
</dbReference>
<accession>A0A177STB8</accession>
<evidence type="ECO:0000256" key="5">
    <source>
        <dbReference type="SAM" id="SignalP"/>
    </source>
</evidence>
<gene>
    <name evidence="7" type="ORF">AYO28_10030</name>
</gene>
<dbReference type="Gene3D" id="2.60.40.3310">
    <property type="match status" value="1"/>
</dbReference>
<dbReference type="InterPro" id="IPR050263">
    <property type="entry name" value="Bact_Fimbrial_Adh_Pro"/>
</dbReference>
<keyword evidence="4" id="KW-0281">Fimbrium</keyword>
<comment type="caution">
    <text evidence="7">The sequence shown here is derived from an EMBL/GenBank/DDBJ whole genome shotgun (WGS) entry which is preliminary data.</text>
</comment>
<dbReference type="PANTHER" id="PTHR33420">
    <property type="entry name" value="FIMBRIAL SUBUNIT ELFA-RELATED"/>
    <property type="match status" value="1"/>
</dbReference>
<proteinExistence type="inferred from homology"/>
<dbReference type="GO" id="GO:0009289">
    <property type="term" value="C:pilus"/>
    <property type="evidence" value="ECO:0007669"/>
    <property type="project" value="UniProtKB-SubCell"/>
</dbReference>
<dbReference type="EMBL" id="LUCV01000007">
    <property type="protein sequence ID" value="OAI94194.1"/>
    <property type="molecule type" value="Genomic_DNA"/>
</dbReference>
<dbReference type="Pfam" id="PF00419">
    <property type="entry name" value="Fimbrial"/>
    <property type="match status" value="1"/>
</dbReference>
<name>A0A177STB8_PSEPU</name>
<evidence type="ECO:0000256" key="4">
    <source>
        <dbReference type="ARBA" id="ARBA00023263"/>
    </source>
</evidence>
<feature type="signal peptide" evidence="5">
    <location>
        <begin position="1"/>
        <end position="23"/>
    </location>
</feature>
<dbReference type="InterPro" id="IPR036937">
    <property type="entry name" value="Adhesion_dom_fimbrial_sf"/>
</dbReference>
<dbReference type="SUPFAM" id="SSF49401">
    <property type="entry name" value="Bacterial adhesins"/>
    <property type="match status" value="1"/>
</dbReference>
<organism evidence="7 8">
    <name type="scientific">Pseudomonas putida</name>
    <name type="common">Arthrobacter siderocapsulatus</name>
    <dbReference type="NCBI Taxonomy" id="303"/>
    <lineage>
        <taxon>Bacteria</taxon>
        <taxon>Pseudomonadati</taxon>
        <taxon>Pseudomonadota</taxon>
        <taxon>Gammaproteobacteria</taxon>
        <taxon>Pseudomonadales</taxon>
        <taxon>Pseudomonadaceae</taxon>
        <taxon>Pseudomonas</taxon>
    </lineage>
</organism>
<dbReference type="Gene3D" id="2.60.40.1090">
    <property type="entry name" value="Fimbrial-type adhesion domain"/>
    <property type="match status" value="1"/>
</dbReference>
<evidence type="ECO:0000313" key="8">
    <source>
        <dbReference type="Proteomes" id="UP000077752"/>
    </source>
</evidence>
<evidence type="ECO:0000256" key="1">
    <source>
        <dbReference type="ARBA" id="ARBA00004561"/>
    </source>
</evidence>
<comment type="similarity">
    <text evidence="2">Belongs to the fimbrial protein family.</text>
</comment>
<dbReference type="RefSeq" id="WP_064301811.1">
    <property type="nucleotide sequence ID" value="NZ_LUCV01000007.1"/>
</dbReference>
<keyword evidence="3 5" id="KW-0732">Signal</keyword>
<dbReference type="GO" id="GO:0043709">
    <property type="term" value="P:cell adhesion involved in single-species biofilm formation"/>
    <property type="evidence" value="ECO:0007669"/>
    <property type="project" value="TreeGrafter"/>
</dbReference>
<reference evidence="7 8" key="1">
    <citation type="submission" date="2016-03" db="EMBL/GenBank/DDBJ databases">
        <title>Draft Genome Assembly of Pseudomonas putida strain CBF10-2.</title>
        <authorList>
            <person name="Iyer R.S."/>
            <person name="Damania A."/>
        </authorList>
    </citation>
    <scope>NUCLEOTIDE SEQUENCE [LARGE SCALE GENOMIC DNA]</scope>
    <source>
        <strain evidence="7 8">CBF10-2</strain>
    </source>
</reference>
<dbReference type="PANTHER" id="PTHR33420:SF3">
    <property type="entry name" value="FIMBRIAL SUBUNIT ELFA"/>
    <property type="match status" value="1"/>
</dbReference>
<evidence type="ECO:0000256" key="3">
    <source>
        <dbReference type="ARBA" id="ARBA00022729"/>
    </source>
</evidence>
<evidence type="ECO:0000259" key="6">
    <source>
        <dbReference type="Pfam" id="PF00419"/>
    </source>
</evidence>